<dbReference type="PROSITE" id="PS50213">
    <property type="entry name" value="FAS1"/>
    <property type="match status" value="2"/>
</dbReference>
<dbReference type="FunFam" id="2.30.180.10:FF:000032">
    <property type="entry name" value="Fasciclin domain-containing protein, putative"/>
    <property type="match status" value="1"/>
</dbReference>
<dbReference type="GO" id="GO:0050839">
    <property type="term" value="F:cell adhesion molecule binding"/>
    <property type="evidence" value="ECO:0007669"/>
    <property type="project" value="TreeGrafter"/>
</dbReference>
<dbReference type="GO" id="GO:0007155">
    <property type="term" value="P:cell adhesion"/>
    <property type="evidence" value="ECO:0007669"/>
    <property type="project" value="TreeGrafter"/>
</dbReference>
<dbReference type="SUPFAM" id="SSF82153">
    <property type="entry name" value="FAS1 domain"/>
    <property type="match status" value="2"/>
</dbReference>
<feature type="compositionally biased region" description="Basic and acidic residues" evidence="1">
    <location>
        <begin position="1"/>
        <end position="23"/>
    </location>
</feature>
<dbReference type="InterPro" id="IPR000782">
    <property type="entry name" value="FAS1_domain"/>
</dbReference>
<dbReference type="AlphaFoldDB" id="A0A8J4Y748"/>
<dbReference type="GO" id="GO:0030198">
    <property type="term" value="P:extracellular matrix organization"/>
    <property type="evidence" value="ECO:0007669"/>
    <property type="project" value="TreeGrafter"/>
</dbReference>
<name>A0A8J4Y748_CHIOP</name>
<dbReference type="Pfam" id="PF02469">
    <property type="entry name" value="Fasciclin"/>
    <property type="match status" value="2"/>
</dbReference>
<sequence>MQRHLRETERKKRERGRDEKPEIHQGSSRPVPVVPQGVSEWRPPGALTEGERRGVDVVDLLRHLNLTLFSWMVKEADLSFVLELDGPWTVFAPSDEALTTIPRDAFTQIVSRQPFLRRLVSYHLAPGRHVSASFRQNLRLPTLHAGHGLMMSYYTDGPAAQRWVAGGSVVTALDQRASNGVVHVLDRVLYPPYGDLPTTLSLSPILTGFTSLLSHRPDVLSLLSGPGPLTLFVPSDAAMYNTSLPNDPDDLDAAWIRAHVVEGAWYSSGFSNTWPLVSLGNHTLATHVSTNQDKSTVNDVLITYADITASNGVLHVLQSPLFTPT</sequence>
<proteinExistence type="predicted"/>
<evidence type="ECO:0000313" key="4">
    <source>
        <dbReference type="Proteomes" id="UP000770661"/>
    </source>
</evidence>
<dbReference type="OrthoDB" id="286301at2759"/>
<organism evidence="3 4">
    <name type="scientific">Chionoecetes opilio</name>
    <name type="common">Atlantic snow crab</name>
    <name type="synonym">Cancer opilio</name>
    <dbReference type="NCBI Taxonomy" id="41210"/>
    <lineage>
        <taxon>Eukaryota</taxon>
        <taxon>Metazoa</taxon>
        <taxon>Ecdysozoa</taxon>
        <taxon>Arthropoda</taxon>
        <taxon>Crustacea</taxon>
        <taxon>Multicrustacea</taxon>
        <taxon>Malacostraca</taxon>
        <taxon>Eumalacostraca</taxon>
        <taxon>Eucarida</taxon>
        <taxon>Decapoda</taxon>
        <taxon>Pleocyemata</taxon>
        <taxon>Brachyura</taxon>
        <taxon>Eubrachyura</taxon>
        <taxon>Majoidea</taxon>
        <taxon>Majidae</taxon>
        <taxon>Chionoecetes</taxon>
    </lineage>
</organism>
<keyword evidence="4" id="KW-1185">Reference proteome</keyword>
<evidence type="ECO:0000256" key="1">
    <source>
        <dbReference type="SAM" id="MobiDB-lite"/>
    </source>
</evidence>
<dbReference type="PANTHER" id="PTHR10900">
    <property type="entry name" value="PERIOSTIN-RELATED"/>
    <property type="match status" value="1"/>
</dbReference>
<evidence type="ECO:0000313" key="3">
    <source>
        <dbReference type="EMBL" id="KAG0721837.1"/>
    </source>
</evidence>
<reference evidence="3" key="1">
    <citation type="submission" date="2020-07" db="EMBL/GenBank/DDBJ databases">
        <title>The High-quality genome of the commercially important snow crab, Chionoecetes opilio.</title>
        <authorList>
            <person name="Jeong J.-H."/>
            <person name="Ryu S."/>
        </authorList>
    </citation>
    <scope>NUCLEOTIDE SEQUENCE</scope>
    <source>
        <strain evidence="3">MADBK_172401_WGS</strain>
        <tissue evidence="3">Digestive gland</tissue>
    </source>
</reference>
<dbReference type="InterPro" id="IPR050904">
    <property type="entry name" value="Adhesion/Biosynth-related"/>
</dbReference>
<feature type="domain" description="FAS1" evidence="2">
    <location>
        <begin position="193"/>
        <end position="321"/>
    </location>
</feature>
<dbReference type="EMBL" id="JACEEZ010010429">
    <property type="protein sequence ID" value="KAG0721837.1"/>
    <property type="molecule type" value="Genomic_DNA"/>
</dbReference>
<feature type="region of interest" description="Disordered" evidence="1">
    <location>
        <begin position="1"/>
        <end position="47"/>
    </location>
</feature>
<gene>
    <name evidence="3" type="primary">Tgfbi</name>
    <name evidence="3" type="ORF">GWK47_045625</name>
</gene>
<dbReference type="PANTHER" id="PTHR10900:SF77">
    <property type="entry name" value="FI19380P1"/>
    <property type="match status" value="1"/>
</dbReference>
<evidence type="ECO:0000259" key="2">
    <source>
        <dbReference type="PROSITE" id="PS50213"/>
    </source>
</evidence>
<dbReference type="GO" id="GO:0005615">
    <property type="term" value="C:extracellular space"/>
    <property type="evidence" value="ECO:0007669"/>
    <property type="project" value="TreeGrafter"/>
</dbReference>
<dbReference type="Gene3D" id="2.30.180.10">
    <property type="entry name" value="FAS1 domain"/>
    <property type="match status" value="2"/>
</dbReference>
<comment type="caution">
    <text evidence="3">The sequence shown here is derived from an EMBL/GenBank/DDBJ whole genome shotgun (WGS) entry which is preliminary data.</text>
</comment>
<dbReference type="GO" id="GO:0031012">
    <property type="term" value="C:extracellular matrix"/>
    <property type="evidence" value="ECO:0007669"/>
    <property type="project" value="TreeGrafter"/>
</dbReference>
<dbReference type="InterPro" id="IPR036378">
    <property type="entry name" value="FAS1_dom_sf"/>
</dbReference>
<feature type="domain" description="FAS1" evidence="2">
    <location>
        <begin position="53"/>
        <end position="189"/>
    </location>
</feature>
<dbReference type="Proteomes" id="UP000770661">
    <property type="component" value="Unassembled WGS sequence"/>
</dbReference>
<accession>A0A8J4Y748</accession>
<protein>
    <submittedName>
        <fullName evidence="3">Transforming growth factor-beta-induced protein ig-h3</fullName>
    </submittedName>
</protein>
<dbReference type="SMART" id="SM00554">
    <property type="entry name" value="FAS1"/>
    <property type="match status" value="2"/>
</dbReference>